<keyword evidence="4" id="KW-0411">Iron-sulfur</keyword>
<keyword evidence="3" id="KW-0408">Iron</keyword>
<organism evidence="6 7">
    <name type="scientific">Candidatus Bilamarchaeum dharawalense</name>
    <dbReference type="NCBI Taxonomy" id="2885759"/>
    <lineage>
        <taxon>Archaea</taxon>
        <taxon>Candidatus Micrarchaeota</taxon>
        <taxon>Candidatus Micrarchaeia</taxon>
        <taxon>Candidatus Anstonellales</taxon>
        <taxon>Candidatus Bilamarchaeaceae</taxon>
        <taxon>Candidatus Bilamarchaeum</taxon>
    </lineage>
</organism>
<dbReference type="PANTHER" id="PTHR43687">
    <property type="entry name" value="ADENYLYLSULFATE REDUCTASE, BETA SUBUNIT"/>
    <property type="match status" value="1"/>
</dbReference>
<dbReference type="Pfam" id="PF13237">
    <property type="entry name" value="Fer4_10"/>
    <property type="match status" value="1"/>
</dbReference>
<evidence type="ECO:0000256" key="2">
    <source>
        <dbReference type="ARBA" id="ARBA00022723"/>
    </source>
</evidence>
<comment type="caution">
    <text evidence="6">The sequence shown here is derived from an EMBL/GenBank/DDBJ whole genome shotgun (WGS) entry which is preliminary data.</text>
</comment>
<evidence type="ECO:0000256" key="3">
    <source>
        <dbReference type="ARBA" id="ARBA00023004"/>
    </source>
</evidence>
<dbReference type="PROSITE" id="PS00198">
    <property type="entry name" value="4FE4S_FER_1"/>
    <property type="match status" value="1"/>
</dbReference>
<gene>
    <name evidence="6" type="primary">rsxB</name>
    <name evidence="6" type="ORF">LFW2832_01274</name>
</gene>
<feature type="domain" description="4Fe-4S ferredoxin-type" evidence="5">
    <location>
        <begin position="1"/>
        <end position="28"/>
    </location>
</feature>
<dbReference type="InterPro" id="IPR050572">
    <property type="entry name" value="Fe-S_Ferredoxin"/>
</dbReference>
<proteinExistence type="predicted"/>
<evidence type="ECO:0000256" key="1">
    <source>
        <dbReference type="ARBA" id="ARBA00022485"/>
    </source>
</evidence>
<feature type="domain" description="4Fe-4S ferredoxin-type" evidence="5">
    <location>
        <begin position="29"/>
        <end position="58"/>
    </location>
</feature>
<keyword evidence="2" id="KW-0479">Metal-binding</keyword>
<dbReference type="PROSITE" id="PS51379">
    <property type="entry name" value="4FE4S_FER_2"/>
    <property type="match status" value="2"/>
</dbReference>
<dbReference type="Proteomes" id="UP000789941">
    <property type="component" value="Unassembled WGS sequence"/>
</dbReference>
<dbReference type="GO" id="GO:0046872">
    <property type="term" value="F:metal ion binding"/>
    <property type="evidence" value="ECO:0007669"/>
    <property type="project" value="UniProtKB-KW"/>
</dbReference>
<evidence type="ECO:0000313" key="6">
    <source>
        <dbReference type="EMBL" id="VVC02851.1"/>
    </source>
</evidence>
<dbReference type="EMBL" id="CABMJJ010000003">
    <property type="protein sequence ID" value="VVC02851.1"/>
    <property type="molecule type" value="Genomic_DNA"/>
</dbReference>
<keyword evidence="1" id="KW-0004">4Fe-4S</keyword>
<dbReference type="GO" id="GO:0051539">
    <property type="term" value="F:4 iron, 4 sulfur cluster binding"/>
    <property type="evidence" value="ECO:0007669"/>
    <property type="project" value="UniProtKB-KW"/>
</dbReference>
<dbReference type="SUPFAM" id="SSF54862">
    <property type="entry name" value="4Fe-4S ferredoxins"/>
    <property type="match status" value="1"/>
</dbReference>
<dbReference type="GO" id="GO:0016491">
    <property type="term" value="F:oxidoreductase activity"/>
    <property type="evidence" value="ECO:0007669"/>
    <property type="project" value="UniProtKB-ARBA"/>
</dbReference>
<sequence length="71" mass="7593">MITIKHDGCILCVGCSSVCPASAIEVVGTRMKHFPEKCIDCGLCVKICPANVICMYKGVKNPKDLPPEARG</sequence>
<name>A0A5E4LMU6_9ARCH</name>
<evidence type="ECO:0000313" key="7">
    <source>
        <dbReference type="Proteomes" id="UP000789941"/>
    </source>
</evidence>
<reference evidence="6 7" key="1">
    <citation type="submission" date="2019-08" db="EMBL/GenBank/DDBJ databases">
        <authorList>
            <person name="Vazquez-Campos X."/>
        </authorList>
    </citation>
    <scope>NUCLEOTIDE SEQUENCE [LARGE SCALE GENOMIC DNA]</scope>
    <source>
        <strain evidence="6">LFW-283_2</strain>
    </source>
</reference>
<dbReference type="PANTHER" id="PTHR43687:SF1">
    <property type="entry name" value="FERREDOXIN III"/>
    <property type="match status" value="1"/>
</dbReference>
<dbReference type="Gene3D" id="3.30.70.20">
    <property type="match status" value="1"/>
</dbReference>
<protein>
    <submittedName>
        <fullName evidence="6">Electron transport complex subunit RsxB</fullName>
    </submittedName>
</protein>
<evidence type="ECO:0000256" key="4">
    <source>
        <dbReference type="ARBA" id="ARBA00023014"/>
    </source>
</evidence>
<evidence type="ECO:0000259" key="5">
    <source>
        <dbReference type="PROSITE" id="PS51379"/>
    </source>
</evidence>
<dbReference type="AlphaFoldDB" id="A0A5E4LMU6"/>
<dbReference type="InterPro" id="IPR017900">
    <property type="entry name" value="4Fe4S_Fe_S_CS"/>
</dbReference>
<accession>A0A5E4LMU6</accession>
<dbReference type="InterPro" id="IPR017896">
    <property type="entry name" value="4Fe4S_Fe-S-bd"/>
</dbReference>